<protein>
    <recommendedName>
        <fullName evidence="1">Retrovirus-related Pol polyprotein from transposon TNT 1-94-like beta-barrel domain-containing protein</fullName>
    </recommendedName>
</protein>
<comment type="caution">
    <text evidence="2">The sequence shown here is derived from an EMBL/GenBank/DDBJ whole genome shotgun (WGS) entry which is preliminary data.</text>
</comment>
<evidence type="ECO:0000313" key="2">
    <source>
        <dbReference type="EMBL" id="MBA0784849.1"/>
    </source>
</evidence>
<reference evidence="2 3" key="1">
    <citation type="journal article" date="2019" name="Genome Biol. Evol.">
        <title>Insights into the evolution of the New World diploid cottons (Gossypium, subgenus Houzingenia) based on genome sequencing.</title>
        <authorList>
            <person name="Grover C.E."/>
            <person name="Arick M.A. 2nd"/>
            <person name="Thrash A."/>
            <person name="Conover J.L."/>
            <person name="Sanders W.S."/>
            <person name="Peterson D.G."/>
            <person name="Frelichowski J.E."/>
            <person name="Scheffler J.A."/>
            <person name="Scheffler B.E."/>
            <person name="Wendel J.F."/>
        </authorList>
    </citation>
    <scope>NUCLEOTIDE SEQUENCE [LARGE SCALE GENOMIC DNA]</scope>
    <source>
        <strain evidence="2">8</strain>
        <tissue evidence="2">Leaf</tissue>
    </source>
</reference>
<name>A0A7J9FHT0_9ROSI</name>
<dbReference type="EMBL" id="JABEZW010216583">
    <property type="protein sequence ID" value="MBA0784849.1"/>
    <property type="molecule type" value="Genomic_DNA"/>
</dbReference>
<evidence type="ECO:0000259" key="1">
    <source>
        <dbReference type="Pfam" id="PF22936"/>
    </source>
</evidence>
<feature type="domain" description="Retrovirus-related Pol polyprotein from transposon TNT 1-94-like beta-barrel" evidence="1">
    <location>
        <begin position="2"/>
        <end position="33"/>
    </location>
</feature>
<accession>A0A7J9FHT0</accession>
<gene>
    <name evidence="2" type="ORF">Gotri_006862</name>
</gene>
<dbReference type="Pfam" id="PF22936">
    <property type="entry name" value="Pol_BBD"/>
    <property type="match status" value="1"/>
</dbReference>
<organism evidence="2 3">
    <name type="scientific">Gossypium trilobum</name>
    <dbReference type="NCBI Taxonomy" id="34281"/>
    <lineage>
        <taxon>Eukaryota</taxon>
        <taxon>Viridiplantae</taxon>
        <taxon>Streptophyta</taxon>
        <taxon>Embryophyta</taxon>
        <taxon>Tracheophyta</taxon>
        <taxon>Spermatophyta</taxon>
        <taxon>Magnoliopsida</taxon>
        <taxon>eudicotyledons</taxon>
        <taxon>Gunneridae</taxon>
        <taxon>Pentapetalae</taxon>
        <taxon>rosids</taxon>
        <taxon>malvids</taxon>
        <taxon>Malvales</taxon>
        <taxon>Malvaceae</taxon>
        <taxon>Malvoideae</taxon>
        <taxon>Gossypium</taxon>
    </lineage>
</organism>
<keyword evidence="3" id="KW-1185">Reference proteome</keyword>
<proteinExistence type="predicted"/>
<dbReference type="AlphaFoldDB" id="A0A7J9FHT0"/>
<dbReference type="InterPro" id="IPR054722">
    <property type="entry name" value="PolX-like_BBD"/>
</dbReference>
<evidence type="ECO:0000313" key="3">
    <source>
        <dbReference type="Proteomes" id="UP000593568"/>
    </source>
</evidence>
<sequence>MYDGMIRTLLDVRYIPDLRKNLISLSILDSKGCRINIEPSDIKVSREALILLKGKRIGNLYILEGSTVTDETEHPSFLTELKSTRLE</sequence>
<dbReference type="Proteomes" id="UP000593568">
    <property type="component" value="Unassembled WGS sequence"/>
</dbReference>